<organism evidence="1">
    <name type="scientific">Brassica campestris</name>
    <name type="common">Field mustard</name>
    <dbReference type="NCBI Taxonomy" id="3711"/>
    <lineage>
        <taxon>Eukaryota</taxon>
        <taxon>Viridiplantae</taxon>
        <taxon>Streptophyta</taxon>
        <taxon>Embryophyta</taxon>
        <taxon>Tracheophyta</taxon>
        <taxon>Spermatophyta</taxon>
        <taxon>Magnoliopsida</taxon>
        <taxon>eudicotyledons</taxon>
        <taxon>Gunneridae</taxon>
        <taxon>Pentapetalae</taxon>
        <taxon>rosids</taxon>
        <taxon>malvids</taxon>
        <taxon>Brassicales</taxon>
        <taxon>Brassicaceae</taxon>
        <taxon>Brassiceae</taxon>
        <taxon>Brassica</taxon>
    </lineage>
</organism>
<proteinExistence type="predicted"/>
<dbReference type="EMBL" id="LR031572">
    <property type="protein sequence ID" value="VDC81659.1"/>
    <property type="molecule type" value="Genomic_DNA"/>
</dbReference>
<sequence length="45" mass="5635">MVITSTFLSYSICLRYIIQTSWLFLEMRHMKLVFFYNRPEEHFNQ</sequence>
<dbReference type="AlphaFoldDB" id="A0A3P5ZUQ7"/>
<gene>
    <name evidence="1" type="ORF">BRAA03T12877Z</name>
</gene>
<accession>A0A3P5ZUQ7</accession>
<reference evidence="1" key="1">
    <citation type="submission" date="2018-11" db="EMBL/GenBank/DDBJ databases">
        <authorList>
            <consortium name="Genoscope - CEA"/>
            <person name="William W."/>
        </authorList>
    </citation>
    <scope>NUCLEOTIDE SEQUENCE</scope>
</reference>
<evidence type="ECO:0000313" key="1">
    <source>
        <dbReference type="EMBL" id="VDC81659.1"/>
    </source>
</evidence>
<name>A0A3P5ZUQ7_BRACM</name>
<protein>
    <submittedName>
        <fullName evidence="1">Uncharacterized protein</fullName>
    </submittedName>
</protein>